<evidence type="ECO:0000313" key="5">
    <source>
        <dbReference type="Proteomes" id="UP000030669"/>
    </source>
</evidence>
<dbReference type="Proteomes" id="UP000030669">
    <property type="component" value="Unassembled WGS sequence"/>
</dbReference>
<proteinExistence type="predicted"/>
<dbReference type="AlphaFoldDB" id="S7S262"/>
<evidence type="ECO:0000256" key="1">
    <source>
        <dbReference type="PROSITE-ProRule" id="PRU01011"/>
    </source>
</evidence>
<feature type="compositionally biased region" description="Basic and acidic residues" evidence="2">
    <location>
        <begin position="236"/>
        <end position="269"/>
    </location>
</feature>
<reference evidence="4 5" key="1">
    <citation type="journal article" date="2012" name="Science">
        <title>The Paleozoic origin of enzymatic lignin decomposition reconstructed from 31 fungal genomes.</title>
        <authorList>
            <person name="Floudas D."/>
            <person name="Binder M."/>
            <person name="Riley R."/>
            <person name="Barry K."/>
            <person name="Blanchette R.A."/>
            <person name="Henrissat B."/>
            <person name="Martinez A.T."/>
            <person name="Otillar R."/>
            <person name="Spatafora J.W."/>
            <person name="Yadav J.S."/>
            <person name="Aerts A."/>
            <person name="Benoit I."/>
            <person name="Boyd A."/>
            <person name="Carlson A."/>
            <person name="Copeland A."/>
            <person name="Coutinho P.M."/>
            <person name="de Vries R.P."/>
            <person name="Ferreira P."/>
            <person name="Findley K."/>
            <person name="Foster B."/>
            <person name="Gaskell J."/>
            <person name="Glotzer D."/>
            <person name="Gorecki P."/>
            <person name="Heitman J."/>
            <person name="Hesse C."/>
            <person name="Hori C."/>
            <person name="Igarashi K."/>
            <person name="Jurgens J.A."/>
            <person name="Kallen N."/>
            <person name="Kersten P."/>
            <person name="Kohler A."/>
            <person name="Kuees U."/>
            <person name="Kumar T.K.A."/>
            <person name="Kuo A."/>
            <person name="LaButti K."/>
            <person name="Larrondo L.F."/>
            <person name="Lindquist E."/>
            <person name="Ling A."/>
            <person name="Lombard V."/>
            <person name="Lucas S."/>
            <person name="Lundell T."/>
            <person name="Martin R."/>
            <person name="McLaughlin D.J."/>
            <person name="Morgenstern I."/>
            <person name="Morin E."/>
            <person name="Murat C."/>
            <person name="Nagy L.G."/>
            <person name="Nolan M."/>
            <person name="Ohm R.A."/>
            <person name="Patyshakuliyeva A."/>
            <person name="Rokas A."/>
            <person name="Ruiz-Duenas F.J."/>
            <person name="Sabat G."/>
            <person name="Salamov A."/>
            <person name="Samejima M."/>
            <person name="Schmutz J."/>
            <person name="Slot J.C."/>
            <person name="St John F."/>
            <person name="Stenlid J."/>
            <person name="Sun H."/>
            <person name="Sun S."/>
            <person name="Syed K."/>
            <person name="Tsang A."/>
            <person name="Wiebenga A."/>
            <person name="Young D."/>
            <person name="Pisabarro A."/>
            <person name="Eastwood D.C."/>
            <person name="Martin F."/>
            <person name="Cullen D."/>
            <person name="Grigoriev I.V."/>
            <person name="Hibbett D.S."/>
        </authorList>
    </citation>
    <scope>NUCLEOTIDE SEQUENCE [LARGE SCALE GENOMIC DNA]</scope>
    <source>
        <strain evidence="4 5">ATCC 11539</strain>
    </source>
</reference>
<dbReference type="OMA" id="CESKSID"/>
<dbReference type="InterPro" id="IPR054695">
    <property type="entry name" value="Pierisin-like_dom"/>
</dbReference>
<gene>
    <name evidence="4" type="ORF">GLOTRDRAFT_136601</name>
</gene>
<feature type="repeat" description="Hemopexin" evidence="1">
    <location>
        <begin position="476"/>
        <end position="528"/>
    </location>
</feature>
<dbReference type="OrthoDB" id="6845681at2759"/>
<feature type="domain" description="Pierisin-like" evidence="3">
    <location>
        <begin position="62"/>
        <end position="195"/>
    </location>
</feature>
<accession>S7S262</accession>
<dbReference type="STRING" id="670483.S7S262"/>
<evidence type="ECO:0000313" key="4">
    <source>
        <dbReference type="EMBL" id="EPQ59864.1"/>
    </source>
</evidence>
<dbReference type="EMBL" id="KB469297">
    <property type="protein sequence ID" value="EPQ59864.1"/>
    <property type="molecule type" value="Genomic_DNA"/>
</dbReference>
<dbReference type="Pfam" id="PF22596">
    <property type="entry name" value="Scabin-like"/>
    <property type="match status" value="1"/>
</dbReference>
<dbReference type="SMART" id="SM00120">
    <property type="entry name" value="HX"/>
    <property type="match status" value="2"/>
</dbReference>
<protein>
    <recommendedName>
        <fullName evidence="3">Pierisin-like domain-containing protein</fullName>
    </recommendedName>
</protein>
<dbReference type="GeneID" id="19303576"/>
<dbReference type="HOGENOM" id="CLU_510030_0_0_1"/>
<evidence type="ECO:0000256" key="2">
    <source>
        <dbReference type="SAM" id="MobiDB-lite"/>
    </source>
</evidence>
<organism evidence="4 5">
    <name type="scientific">Gloeophyllum trabeum (strain ATCC 11539 / FP-39264 / Madison 617)</name>
    <name type="common">Brown rot fungus</name>
    <dbReference type="NCBI Taxonomy" id="670483"/>
    <lineage>
        <taxon>Eukaryota</taxon>
        <taxon>Fungi</taxon>
        <taxon>Dikarya</taxon>
        <taxon>Basidiomycota</taxon>
        <taxon>Agaricomycotina</taxon>
        <taxon>Agaricomycetes</taxon>
        <taxon>Gloeophyllales</taxon>
        <taxon>Gloeophyllaceae</taxon>
        <taxon>Gloeophyllum</taxon>
    </lineage>
</organism>
<feature type="repeat" description="Hemopexin" evidence="1">
    <location>
        <begin position="340"/>
        <end position="392"/>
    </location>
</feature>
<evidence type="ECO:0000259" key="3">
    <source>
        <dbReference type="Pfam" id="PF22596"/>
    </source>
</evidence>
<dbReference type="Gene3D" id="2.110.10.10">
    <property type="entry name" value="Hemopexin-like domain"/>
    <property type="match status" value="2"/>
</dbReference>
<dbReference type="KEGG" id="gtr:GLOTRDRAFT_136601"/>
<dbReference type="eggNOG" id="ENOG502QVN0">
    <property type="taxonomic scope" value="Eukaryota"/>
</dbReference>
<dbReference type="SUPFAM" id="SSF50923">
    <property type="entry name" value="Hemopexin-like domain"/>
    <property type="match status" value="1"/>
</dbReference>
<dbReference type="InterPro" id="IPR036375">
    <property type="entry name" value="Hemopexin-like_dom_sf"/>
</dbReference>
<dbReference type="InterPro" id="IPR018487">
    <property type="entry name" value="Hemopexin-like_repeat"/>
</dbReference>
<feature type="region of interest" description="Disordered" evidence="2">
    <location>
        <begin position="231"/>
        <end position="287"/>
    </location>
</feature>
<dbReference type="RefSeq" id="XP_007862734.1">
    <property type="nucleotide sequence ID" value="XM_007864543.1"/>
</dbReference>
<dbReference type="PROSITE" id="PS51642">
    <property type="entry name" value="HEMOPEXIN_2"/>
    <property type="match status" value="2"/>
</dbReference>
<keyword evidence="5" id="KW-1185">Reference proteome</keyword>
<sequence length="534" mass="59854">MSQDFFTPSIIPWFRDRADDVIRNILQATFQNNPGVGDDIFRPAEVVDETSQQVVPTPVERLIRWDDRHPNDVFWFGFQPWVTPEDGEYPTTAFDLGSYVAEGSSTRNSIFVGTARYYRNDAGRLVRWQPRRSVRFEYEVFAYGGIEVNHVLGTEHEYANQHEIAFPGGILPQFIRSAREFRDGRLLRIWDNPRFDNLANPAASTPPLDAYPAPIRGLQVPVIFFTQRDGAVDPDVGGRPDTPPRDPYEDGELRRRRRSTDEDAMREAGDAEPDDNLEGTPAPRASRACMLHPSDGGRAYFFYSNRYVVIDVNPGTTGDTIAWGPQALVGNWPSLLSAGFGNIDAVLPSPNNSQEMYFFCLEEYALIDTMPGSSADYIINGPKNIAQEWPSLREAGFTTVDAVLPNPANKEEAYFFSGDQYVLINIQPGALIVQEYARPPLSIETEAVVTGTNDDYIINGPKSIRDNWPSLASAGFDVVDAVLPNPDNSDEAYFFSGENYALINIQPGTTDDYIVNGPKLVRTEWPSLHEAEFW</sequence>
<dbReference type="Gene3D" id="3.90.210.10">
    <property type="entry name" value="Heat-Labile Enterotoxin, subunit A"/>
    <property type="match status" value="1"/>
</dbReference>
<dbReference type="SUPFAM" id="SSF56399">
    <property type="entry name" value="ADP-ribosylation"/>
    <property type="match status" value="1"/>
</dbReference>
<name>S7S262_GLOTA</name>